<dbReference type="Proteomes" id="UP000239735">
    <property type="component" value="Unassembled WGS sequence"/>
</dbReference>
<evidence type="ECO:0000313" key="2">
    <source>
        <dbReference type="Proteomes" id="UP000239735"/>
    </source>
</evidence>
<evidence type="ECO:0000313" key="1">
    <source>
        <dbReference type="EMBL" id="SPE26612.1"/>
    </source>
</evidence>
<sequence>MLGDKIGEVKGKRLVRRVISVDPPTVEVTFEDSGKMFGVPVTGLGSYTSVIRPDGSIFGNGQGIETTEDGEGLSWTGTGQGRFGPGGSVSYRGMLFWRTTSKKLARLNNACSAFEYEVDAKGNTVSKLWEWK</sequence>
<reference evidence="2" key="1">
    <citation type="submission" date="2018-02" db="EMBL/GenBank/DDBJ databases">
        <authorList>
            <person name="Hausmann B."/>
        </authorList>
    </citation>
    <scope>NUCLEOTIDE SEQUENCE [LARGE SCALE GENOMIC DNA]</scope>
    <source>
        <strain evidence="2">Peat soil MAG SbA5</strain>
    </source>
</reference>
<protein>
    <submittedName>
        <fullName evidence="1">Uncharacterized protein</fullName>
    </submittedName>
</protein>
<accession>A0A2N9LTP3</accession>
<dbReference type="AlphaFoldDB" id="A0A2N9LTP3"/>
<gene>
    <name evidence="1" type="ORF">SBA5_550035</name>
</gene>
<name>A0A2N9LTP3_9BACT</name>
<dbReference type="OrthoDB" id="119145at2"/>
<organism evidence="1 2">
    <name type="scientific">Candidatus Sulfuritelmatomonas gaucii</name>
    <dbReference type="NCBI Taxonomy" id="2043161"/>
    <lineage>
        <taxon>Bacteria</taxon>
        <taxon>Pseudomonadati</taxon>
        <taxon>Acidobacteriota</taxon>
        <taxon>Terriglobia</taxon>
        <taxon>Terriglobales</taxon>
        <taxon>Acidobacteriaceae</taxon>
        <taxon>Candidatus Sulfuritelmatomonas</taxon>
    </lineage>
</organism>
<proteinExistence type="predicted"/>
<dbReference type="EMBL" id="OKRB01000114">
    <property type="protein sequence ID" value="SPE26612.1"/>
    <property type="molecule type" value="Genomic_DNA"/>
</dbReference>